<feature type="compositionally biased region" description="Basic and acidic residues" evidence="1">
    <location>
        <begin position="20"/>
        <end position="32"/>
    </location>
</feature>
<evidence type="ECO:0000256" key="1">
    <source>
        <dbReference type="SAM" id="MobiDB-lite"/>
    </source>
</evidence>
<evidence type="ECO:0000313" key="3">
    <source>
        <dbReference type="Proteomes" id="UP001589773"/>
    </source>
</evidence>
<dbReference type="EMBL" id="JBHLWP010000016">
    <property type="protein sequence ID" value="MFC0253841.1"/>
    <property type="molecule type" value="Genomic_DNA"/>
</dbReference>
<organism evidence="2 3">
    <name type="scientific">Massilia consociata</name>
    <dbReference type="NCBI Taxonomy" id="760117"/>
    <lineage>
        <taxon>Bacteria</taxon>
        <taxon>Pseudomonadati</taxon>
        <taxon>Pseudomonadota</taxon>
        <taxon>Betaproteobacteria</taxon>
        <taxon>Burkholderiales</taxon>
        <taxon>Oxalobacteraceae</taxon>
        <taxon>Telluria group</taxon>
        <taxon>Massilia</taxon>
    </lineage>
</organism>
<feature type="compositionally biased region" description="Basic and acidic residues" evidence="1">
    <location>
        <begin position="1"/>
        <end position="10"/>
    </location>
</feature>
<name>A0ABV6FK00_9BURK</name>
<proteinExistence type="predicted"/>
<keyword evidence="3" id="KW-1185">Reference proteome</keyword>
<evidence type="ECO:0000313" key="2">
    <source>
        <dbReference type="EMBL" id="MFC0253841.1"/>
    </source>
</evidence>
<feature type="region of interest" description="Disordered" evidence="1">
    <location>
        <begin position="1"/>
        <end position="108"/>
    </location>
</feature>
<accession>A0ABV6FK00</accession>
<sequence>MVTETKDRFVNTKAPIEEGDNVKRQPHERDESPDAQDQEPRGVIAQAAEDLAQGLVNTDMYGTNGEGDIDRAVEPAPDATGQANPQPDAHRSMRRHDTTNDESDKNNL</sequence>
<dbReference type="Proteomes" id="UP001589773">
    <property type="component" value="Unassembled WGS sequence"/>
</dbReference>
<protein>
    <submittedName>
        <fullName evidence="2">Uncharacterized protein</fullName>
    </submittedName>
</protein>
<comment type="caution">
    <text evidence="2">The sequence shown here is derived from an EMBL/GenBank/DDBJ whole genome shotgun (WGS) entry which is preliminary data.</text>
</comment>
<dbReference type="RefSeq" id="WP_379681023.1">
    <property type="nucleotide sequence ID" value="NZ_JBHLWP010000016.1"/>
</dbReference>
<reference evidence="2 3" key="1">
    <citation type="submission" date="2024-09" db="EMBL/GenBank/DDBJ databases">
        <authorList>
            <person name="Sun Q."/>
            <person name="Mori K."/>
        </authorList>
    </citation>
    <scope>NUCLEOTIDE SEQUENCE [LARGE SCALE GENOMIC DNA]</scope>
    <source>
        <strain evidence="2 3">CCM 7792</strain>
    </source>
</reference>
<gene>
    <name evidence="2" type="ORF">ACFFJK_18235</name>
</gene>
<feature type="compositionally biased region" description="Basic and acidic residues" evidence="1">
    <location>
        <begin position="88"/>
        <end position="108"/>
    </location>
</feature>